<evidence type="ECO:0000256" key="6">
    <source>
        <dbReference type="ARBA" id="ARBA00022826"/>
    </source>
</evidence>
<dbReference type="PANTHER" id="PTHR11003:SF350">
    <property type="entry name" value="POTASSIUM CHANNEL DOMAIN-CONTAINING PROTEIN"/>
    <property type="match status" value="1"/>
</dbReference>
<dbReference type="Proteomes" id="UP001178461">
    <property type="component" value="Chromosome 1"/>
</dbReference>
<dbReference type="GO" id="GO:0015271">
    <property type="term" value="F:outward rectifier potassium channel activity"/>
    <property type="evidence" value="ECO:0007669"/>
    <property type="project" value="TreeGrafter"/>
</dbReference>
<evidence type="ECO:0000256" key="9">
    <source>
        <dbReference type="ARBA" id="ARBA00023065"/>
    </source>
</evidence>
<dbReference type="PRINTS" id="PR01095">
    <property type="entry name" value="TASKCHANNEL"/>
</dbReference>
<keyword evidence="7" id="KW-0630">Potassium</keyword>
<accession>A0AA35JTD0</accession>
<dbReference type="InterPro" id="IPR013099">
    <property type="entry name" value="K_chnl_dom"/>
</dbReference>
<dbReference type="GO" id="GO:0030322">
    <property type="term" value="P:stabilization of membrane potential"/>
    <property type="evidence" value="ECO:0007669"/>
    <property type="project" value="TreeGrafter"/>
</dbReference>
<evidence type="ECO:0000256" key="3">
    <source>
        <dbReference type="ARBA" id="ARBA00022448"/>
    </source>
</evidence>
<evidence type="ECO:0000256" key="5">
    <source>
        <dbReference type="ARBA" id="ARBA00022692"/>
    </source>
</evidence>
<evidence type="ECO:0000256" key="10">
    <source>
        <dbReference type="ARBA" id="ARBA00023136"/>
    </source>
</evidence>
<keyword evidence="8 14" id="KW-1133">Transmembrane helix</keyword>
<dbReference type="SUPFAM" id="SSF81324">
    <property type="entry name" value="Voltage-gated potassium channels"/>
    <property type="match status" value="2"/>
</dbReference>
<feature type="transmembrane region" description="Helical" evidence="14">
    <location>
        <begin position="226"/>
        <end position="245"/>
    </location>
</feature>
<dbReference type="AlphaFoldDB" id="A0AA35JTD0"/>
<evidence type="ECO:0000313" key="16">
    <source>
        <dbReference type="EMBL" id="CAI5764757.1"/>
    </source>
</evidence>
<keyword evidence="6" id="KW-0631">Potassium channel</keyword>
<evidence type="ECO:0000256" key="2">
    <source>
        <dbReference type="ARBA" id="ARBA00006666"/>
    </source>
</evidence>
<dbReference type="PANTHER" id="PTHR11003">
    <property type="entry name" value="POTASSIUM CHANNEL, SUBFAMILY K"/>
    <property type="match status" value="1"/>
</dbReference>
<evidence type="ECO:0000256" key="12">
    <source>
        <dbReference type="RuleBase" id="RU003857"/>
    </source>
</evidence>
<dbReference type="InterPro" id="IPR003092">
    <property type="entry name" value="2pore_dom_K_chnl_TASK"/>
</dbReference>
<reference evidence="16" key="1">
    <citation type="submission" date="2022-12" db="EMBL/GenBank/DDBJ databases">
        <authorList>
            <person name="Alioto T."/>
            <person name="Alioto T."/>
            <person name="Gomez Garrido J."/>
        </authorList>
    </citation>
    <scope>NUCLEOTIDE SEQUENCE</scope>
</reference>
<proteinExistence type="inferred from homology"/>
<evidence type="ECO:0000256" key="8">
    <source>
        <dbReference type="ARBA" id="ARBA00022989"/>
    </source>
</evidence>
<keyword evidence="5 12" id="KW-0812">Transmembrane</keyword>
<dbReference type="EMBL" id="OX395126">
    <property type="protein sequence ID" value="CAI5764757.1"/>
    <property type="molecule type" value="Genomic_DNA"/>
</dbReference>
<organism evidence="16 17">
    <name type="scientific">Podarcis lilfordi</name>
    <name type="common">Lilford's wall lizard</name>
    <dbReference type="NCBI Taxonomy" id="74358"/>
    <lineage>
        <taxon>Eukaryota</taxon>
        <taxon>Metazoa</taxon>
        <taxon>Chordata</taxon>
        <taxon>Craniata</taxon>
        <taxon>Vertebrata</taxon>
        <taxon>Euteleostomi</taxon>
        <taxon>Lepidosauria</taxon>
        <taxon>Squamata</taxon>
        <taxon>Bifurcata</taxon>
        <taxon>Unidentata</taxon>
        <taxon>Episquamata</taxon>
        <taxon>Laterata</taxon>
        <taxon>Lacertibaenia</taxon>
        <taxon>Lacertidae</taxon>
        <taxon>Podarcis</taxon>
    </lineage>
</organism>
<comment type="subcellular location">
    <subcellularLocation>
        <location evidence="1">Membrane</location>
        <topology evidence="1">Multi-pass membrane protein</topology>
    </subcellularLocation>
</comment>
<evidence type="ECO:0000256" key="14">
    <source>
        <dbReference type="SAM" id="Phobius"/>
    </source>
</evidence>
<dbReference type="InterPro" id="IPR003280">
    <property type="entry name" value="2pore_dom_K_chnl"/>
</dbReference>
<feature type="compositionally biased region" description="Polar residues" evidence="13">
    <location>
        <begin position="270"/>
        <end position="299"/>
    </location>
</feature>
<keyword evidence="10 14" id="KW-0472">Membrane</keyword>
<keyword evidence="11 12" id="KW-0407">Ion channel</keyword>
<dbReference type="GO" id="GO:0005886">
    <property type="term" value="C:plasma membrane"/>
    <property type="evidence" value="ECO:0007669"/>
    <property type="project" value="TreeGrafter"/>
</dbReference>
<dbReference type="Gene3D" id="1.10.287.70">
    <property type="match status" value="1"/>
</dbReference>
<dbReference type="PRINTS" id="PR01333">
    <property type="entry name" value="2POREKCHANEL"/>
</dbReference>
<evidence type="ECO:0000256" key="1">
    <source>
        <dbReference type="ARBA" id="ARBA00004141"/>
    </source>
</evidence>
<name>A0AA35JTD0_9SAUR</name>
<sequence length="299" mass="34162">MRVSRKQGILLLAGYMTYIVMGALVIELLENDHHERLEEATFRMKAQFFSNYTALSPEEVEVFIQKLVKAVRLGIDPVGTKPHDKHSSWDFANSFFFVGTMLATIGYGNLCPQTADGQIFCVIFALFGIPFNLICLNYIGFFVSRICETCAEKVYWKENKKTAKYLFFYVVLGIQMFLILPSFLFQWMEDWTYSEAVYFTFITLSTIGFGDYLIGRKHDRTYFMGYRLLAATWIVIGLAWIAVLFDLVSSLLEPPAPVRRRSSARRESSGDNITLSQRGQSVRFSVTESTSTSLQSRGD</sequence>
<feature type="transmembrane region" description="Helical" evidence="14">
    <location>
        <begin position="196"/>
        <end position="214"/>
    </location>
</feature>
<keyword evidence="9 12" id="KW-0406">Ion transport</keyword>
<evidence type="ECO:0000256" key="13">
    <source>
        <dbReference type="SAM" id="MobiDB-lite"/>
    </source>
</evidence>
<evidence type="ECO:0000256" key="4">
    <source>
        <dbReference type="ARBA" id="ARBA00022538"/>
    </source>
</evidence>
<feature type="region of interest" description="Disordered" evidence="13">
    <location>
        <begin position="261"/>
        <end position="299"/>
    </location>
</feature>
<comment type="similarity">
    <text evidence="2 12">Belongs to the two pore domain potassium channel (TC 1.A.1.8) family.</text>
</comment>
<gene>
    <name evidence="16" type="ORF">PODLI_1B032317</name>
</gene>
<feature type="transmembrane region" description="Helical" evidence="14">
    <location>
        <begin position="165"/>
        <end position="184"/>
    </location>
</feature>
<protein>
    <submittedName>
        <fullName evidence="16">Potassium channel subfamily K member 16-like</fullName>
    </submittedName>
</protein>
<evidence type="ECO:0000256" key="11">
    <source>
        <dbReference type="ARBA" id="ARBA00023303"/>
    </source>
</evidence>
<evidence type="ECO:0000259" key="15">
    <source>
        <dbReference type="Pfam" id="PF07885"/>
    </source>
</evidence>
<feature type="domain" description="Potassium channel" evidence="15">
    <location>
        <begin position="87"/>
        <end position="143"/>
    </location>
</feature>
<keyword evidence="17" id="KW-1185">Reference proteome</keyword>
<feature type="transmembrane region" description="Helical" evidence="14">
    <location>
        <begin position="122"/>
        <end position="144"/>
    </location>
</feature>
<feature type="domain" description="Potassium channel" evidence="15">
    <location>
        <begin position="174"/>
        <end position="252"/>
    </location>
</feature>
<keyword evidence="4" id="KW-0633">Potassium transport</keyword>
<dbReference type="Pfam" id="PF07885">
    <property type="entry name" value="Ion_trans_2"/>
    <property type="match status" value="2"/>
</dbReference>
<evidence type="ECO:0000313" key="17">
    <source>
        <dbReference type="Proteomes" id="UP001178461"/>
    </source>
</evidence>
<evidence type="ECO:0000256" key="7">
    <source>
        <dbReference type="ARBA" id="ARBA00022958"/>
    </source>
</evidence>
<feature type="transmembrane region" description="Helical" evidence="14">
    <location>
        <begin position="12"/>
        <end position="29"/>
    </location>
</feature>
<dbReference type="GO" id="GO:0022841">
    <property type="term" value="F:potassium ion leak channel activity"/>
    <property type="evidence" value="ECO:0007669"/>
    <property type="project" value="TreeGrafter"/>
</dbReference>
<keyword evidence="3 12" id="KW-0813">Transport</keyword>